<evidence type="ECO:0000259" key="1">
    <source>
        <dbReference type="PROSITE" id="PS50943"/>
    </source>
</evidence>
<dbReference type="InterPro" id="IPR001387">
    <property type="entry name" value="Cro/C1-type_HTH"/>
</dbReference>
<accession>A0A4P6YRX5</accession>
<dbReference type="SMART" id="SM00530">
    <property type="entry name" value="HTH_XRE"/>
    <property type="match status" value="1"/>
</dbReference>
<name>A0A4P6YRX5_9LACO</name>
<dbReference type="Pfam" id="PF01381">
    <property type="entry name" value="HTH_3"/>
    <property type="match status" value="1"/>
</dbReference>
<dbReference type="PROSITE" id="PS50943">
    <property type="entry name" value="HTH_CROC1"/>
    <property type="match status" value="1"/>
</dbReference>
<dbReference type="AlphaFoldDB" id="A0A4P6YRX5"/>
<dbReference type="RefSeq" id="WP_133362497.1">
    <property type="nucleotide sequence ID" value="NZ_CP037940.1"/>
</dbReference>
<protein>
    <submittedName>
        <fullName evidence="2">XRE family transcriptional regulator</fullName>
    </submittedName>
</protein>
<dbReference type="Proteomes" id="UP000292886">
    <property type="component" value="Chromosome"/>
</dbReference>
<evidence type="ECO:0000313" key="2">
    <source>
        <dbReference type="EMBL" id="QBO35417.1"/>
    </source>
</evidence>
<evidence type="ECO:0000313" key="3">
    <source>
        <dbReference type="Proteomes" id="UP000292886"/>
    </source>
</evidence>
<proteinExistence type="predicted"/>
<reference evidence="3" key="1">
    <citation type="submission" date="2019-03" db="EMBL/GenBank/DDBJ databases">
        <title>Weissella sp. 26KH-42 Genome sequencing.</title>
        <authorList>
            <person name="Heo J."/>
            <person name="Kim S.-J."/>
            <person name="Kim J.-S."/>
            <person name="Hong S.-B."/>
            <person name="Kwon S.-W."/>
        </authorList>
    </citation>
    <scope>NUCLEOTIDE SEQUENCE [LARGE SCALE GENOMIC DNA]</scope>
    <source>
        <strain evidence="3">26KH-42</strain>
    </source>
</reference>
<dbReference type="Gene3D" id="1.10.260.40">
    <property type="entry name" value="lambda repressor-like DNA-binding domains"/>
    <property type="match status" value="1"/>
</dbReference>
<dbReference type="OrthoDB" id="9812960at2"/>
<dbReference type="EMBL" id="CP037940">
    <property type="protein sequence ID" value="QBO35417.1"/>
    <property type="molecule type" value="Genomic_DNA"/>
</dbReference>
<feature type="domain" description="HTH cro/C1-type" evidence="1">
    <location>
        <begin position="14"/>
        <end position="70"/>
    </location>
</feature>
<keyword evidence="3" id="KW-1185">Reference proteome</keyword>
<dbReference type="CDD" id="cd00093">
    <property type="entry name" value="HTH_XRE"/>
    <property type="match status" value="1"/>
</dbReference>
<sequence>MADNDQAKKFGVWIKSARSSQGMTLGQLELQTGYSKGNISRLEKGLASSVPKKDTIIKLAEALKQNVDEALAIAGRLGSDEIKDLNDTAKTLSPAQLRVAAHINDDVTPAQLEDITRYIEFRKSQG</sequence>
<dbReference type="SUPFAM" id="SSF47413">
    <property type="entry name" value="lambda repressor-like DNA-binding domains"/>
    <property type="match status" value="1"/>
</dbReference>
<gene>
    <name evidence="2" type="ORF">EQG49_02520</name>
</gene>
<dbReference type="InterPro" id="IPR010982">
    <property type="entry name" value="Lambda_DNA-bd_dom_sf"/>
</dbReference>
<dbReference type="GO" id="GO:0003677">
    <property type="term" value="F:DNA binding"/>
    <property type="evidence" value="ECO:0007669"/>
    <property type="project" value="InterPro"/>
</dbReference>
<organism evidence="2 3">
    <name type="scientific">Periweissella cryptocerci</name>
    <dbReference type="NCBI Taxonomy" id="2506420"/>
    <lineage>
        <taxon>Bacteria</taxon>
        <taxon>Bacillati</taxon>
        <taxon>Bacillota</taxon>
        <taxon>Bacilli</taxon>
        <taxon>Lactobacillales</taxon>
        <taxon>Lactobacillaceae</taxon>
        <taxon>Periweissella</taxon>
    </lineage>
</organism>
<dbReference type="KEGG" id="wei:EQG49_02520"/>